<feature type="compositionally biased region" description="Basic and acidic residues" evidence="1">
    <location>
        <begin position="311"/>
        <end position="322"/>
    </location>
</feature>
<feature type="compositionally biased region" description="Polar residues" evidence="1">
    <location>
        <begin position="411"/>
        <end position="428"/>
    </location>
</feature>
<accession>A0A8H6Y920</accession>
<dbReference type="AlphaFoldDB" id="A0A8H6Y920"/>
<gene>
    <name evidence="2" type="ORF">MSAN_01379600</name>
</gene>
<feature type="region of interest" description="Disordered" evidence="1">
    <location>
        <begin position="655"/>
        <end position="760"/>
    </location>
</feature>
<dbReference type="Proteomes" id="UP000623467">
    <property type="component" value="Unassembled WGS sequence"/>
</dbReference>
<dbReference type="EMBL" id="JACAZH010000011">
    <property type="protein sequence ID" value="KAF7354659.1"/>
    <property type="molecule type" value="Genomic_DNA"/>
</dbReference>
<feature type="region of interest" description="Disordered" evidence="1">
    <location>
        <begin position="445"/>
        <end position="493"/>
    </location>
</feature>
<reference evidence="2" key="1">
    <citation type="submission" date="2020-05" db="EMBL/GenBank/DDBJ databases">
        <title>Mycena genomes resolve the evolution of fungal bioluminescence.</title>
        <authorList>
            <person name="Tsai I.J."/>
        </authorList>
    </citation>
    <scope>NUCLEOTIDE SEQUENCE</scope>
    <source>
        <strain evidence="2">160909Yilan</strain>
    </source>
</reference>
<feature type="compositionally biased region" description="Basic and acidic residues" evidence="1">
    <location>
        <begin position="149"/>
        <end position="171"/>
    </location>
</feature>
<feature type="compositionally biased region" description="Polar residues" evidence="1">
    <location>
        <begin position="235"/>
        <end position="262"/>
    </location>
</feature>
<feature type="compositionally biased region" description="Polar residues" evidence="1">
    <location>
        <begin position="198"/>
        <end position="224"/>
    </location>
</feature>
<feature type="compositionally biased region" description="Polar residues" evidence="1">
    <location>
        <begin position="271"/>
        <end position="285"/>
    </location>
</feature>
<feature type="region of interest" description="Disordered" evidence="1">
    <location>
        <begin position="510"/>
        <end position="555"/>
    </location>
</feature>
<feature type="compositionally biased region" description="Polar residues" evidence="1">
    <location>
        <begin position="659"/>
        <end position="668"/>
    </location>
</feature>
<name>A0A8H6Y920_9AGAR</name>
<feature type="compositionally biased region" description="Polar residues" evidence="1">
    <location>
        <begin position="474"/>
        <end position="491"/>
    </location>
</feature>
<comment type="caution">
    <text evidence="2">The sequence shown here is derived from an EMBL/GenBank/DDBJ whole genome shotgun (WGS) entry which is preliminary data.</text>
</comment>
<evidence type="ECO:0000313" key="2">
    <source>
        <dbReference type="EMBL" id="KAF7354659.1"/>
    </source>
</evidence>
<protein>
    <recommendedName>
        <fullName evidence="4">Protein kinase domain-containing protein</fullName>
    </recommendedName>
</protein>
<sequence>MASHSPQRSRKPQTHPSTPGSMHVPTREMSPSPTHRPRSMKTASMPIVPSVMQIFGPGNGGQQGSPTATHNLNALQRSPPNTRLLPSPPHSAPHEPEREVTPPHHPRPINRVALPPFLTKLDENWQMTDELMAEIERADLQQAQSNSHYPRESPPKVDPAVERIRAAERVSPKNLDGVQRRQSLRDSPKSRERERQPMSPTTSSFAQASRTPEGSSPAYQTPLQSPGDHEYSYNPYHNQDHGSPTQVPATRRMTNAAPSESRTALLAVGTHGQTPPLQAMSTNPRTPDRSLPVQEEQEDEVPSALGSVGSSRDHYGDSRGPDRSNSPTPSSDLNPEGYEAALLSHGGRDSRAGHREDDDDTLIDQEELDETTHPRGARTGPDEEGGFTPRSPHSGLPPDHAMEPDRYPRYASQNATVRARTRNGTTDQLGLRGIDPAIFAQADKAGAGSLDVDRPPPPQYVEQRRDSRDAPHEYQSQQRPRVSGSNVQPPYSQHIHPEDIQHYMDHPTMQAYFNSPRPDAPIPPTPHSQTAAPSPSPLIRNSYDDRRKEYPPFSPVLPVGSPYPYPFNHVRRNHSYSYAPRAHAPSTNYDPNHPSTIQEQLARQWQVYAQNQSALAGGHVSDSTFSPAATPFQGNGSSYNPWAYLHTNRTLGGGVGRQDLNSLQSSPSHEPVALPIPPTIGVRKKDRPITNRLQTTVRKPPPRVESTQPRSTPEPESSGEETAGEPEEQRIAVSEEGNWVGSLPILDPSDADWVDEEDDGDGEDLLELEFHPTFVSNVEKRRRRWETRWETLVQSFNALDRQTDATLVLLAAPSHSTKLHSLTSRSIKRNPSLSHSPAMGDVRAGFRDIASQRRAIRSRQSSLADRFMGPSNLSGDGSDVSREEDLKRALSTALGSLTTLKGIYEQREARWTEEMRRISDDRERVELLLRQVLGEEQDSVGHHESESDKPRLPVFASPSEPALSTAPDIDPFQVDGFPKLEEFIPQQYLPRWLCVHDPDGRVSGTDVTDDTMYYRCTYPEPEVNTEENNSDSTRDPQHIAHLYLTRQSRIGCGHHSNVYRSSLKLPAPSDAGFTGHVAVVAKVAVPRQEAREFLHHEAAIYHSFPKYLAEESCGYALVPGIKYSVPVGAVVPKFFGYYIPEHPGYNADNVAEPSPILLLEECGEPIDPRNLSHDNKAECFSMFLRLHLSGFLQKSAFKKNILFQPGPLTVPPEKRSFHSPSFRVIDFGRALQRPTRNHKEWQDEREAEVKNVQKVLLIPRHSMC</sequence>
<feature type="compositionally biased region" description="Polar residues" evidence="1">
    <location>
        <begin position="64"/>
        <end position="81"/>
    </location>
</feature>
<feature type="compositionally biased region" description="Polar residues" evidence="1">
    <location>
        <begin position="323"/>
        <end position="333"/>
    </location>
</feature>
<proteinExistence type="predicted"/>
<feature type="region of interest" description="Disordered" evidence="1">
    <location>
        <begin position="1"/>
        <end position="115"/>
    </location>
</feature>
<feature type="region of interest" description="Disordered" evidence="1">
    <location>
        <begin position="860"/>
        <end position="880"/>
    </location>
</feature>
<evidence type="ECO:0000256" key="1">
    <source>
        <dbReference type="SAM" id="MobiDB-lite"/>
    </source>
</evidence>
<feature type="region of interest" description="Disordered" evidence="1">
    <location>
        <begin position="136"/>
        <end position="432"/>
    </location>
</feature>
<feature type="compositionally biased region" description="Basic and acidic residues" evidence="1">
    <location>
        <begin position="183"/>
        <end position="196"/>
    </location>
</feature>
<feature type="compositionally biased region" description="Acidic residues" evidence="1">
    <location>
        <begin position="357"/>
        <end position="369"/>
    </location>
</feature>
<feature type="compositionally biased region" description="Acidic residues" evidence="1">
    <location>
        <begin position="717"/>
        <end position="726"/>
    </location>
</feature>
<feature type="compositionally biased region" description="Basic and acidic residues" evidence="1">
    <location>
        <begin position="92"/>
        <end position="102"/>
    </location>
</feature>
<feature type="compositionally biased region" description="Acidic residues" evidence="1">
    <location>
        <begin position="749"/>
        <end position="760"/>
    </location>
</feature>
<keyword evidence="3" id="KW-1185">Reference proteome</keyword>
<feature type="compositionally biased region" description="Basic and acidic residues" evidence="1">
    <location>
        <begin position="346"/>
        <end position="356"/>
    </location>
</feature>
<feature type="region of interest" description="Disordered" evidence="1">
    <location>
        <begin position="936"/>
        <end position="969"/>
    </location>
</feature>
<evidence type="ECO:0008006" key="4">
    <source>
        <dbReference type="Google" id="ProtNLM"/>
    </source>
</evidence>
<feature type="compositionally biased region" description="Basic and acidic residues" evidence="1">
    <location>
        <begin position="939"/>
        <end position="951"/>
    </location>
</feature>
<evidence type="ECO:0000313" key="3">
    <source>
        <dbReference type="Proteomes" id="UP000623467"/>
    </source>
</evidence>
<feature type="compositionally biased region" description="Basic and acidic residues" evidence="1">
    <location>
        <begin position="462"/>
        <end position="472"/>
    </location>
</feature>
<organism evidence="2 3">
    <name type="scientific">Mycena sanguinolenta</name>
    <dbReference type="NCBI Taxonomy" id="230812"/>
    <lineage>
        <taxon>Eukaryota</taxon>
        <taxon>Fungi</taxon>
        <taxon>Dikarya</taxon>
        <taxon>Basidiomycota</taxon>
        <taxon>Agaricomycotina</taxon>
        <taxon>Agaricomycetes</taxon>
        <taxon>Agaricomycetidae</taxon>
        <taxon>Agaricales</taxon>
        <taxon>Marasmiineae</taxon>
        <taxon>Mycenaceae</taxon>
        <taxon>Mycena</taxon>
    </lineage>
</organism>
<dbReference type="OrthoDB" id="3243310at2759"/>